<organism evidence="7 8">
    <name type="scientific">Candidatus Carsonella ruddii PC isolate NHV</name>
    <dbReference type="NCBI Taxonomy" id="1202540"/>
    <lineage>
        <taxon>Bacteria</taxon>
        <taxon>Pseudomonadati</taxon>
        <taxon>Pseudomonadota</taxon>
        <taxon>Gammaproteobacteria</taxon>
        <taxon>Oceanospirillales</taxon>
        <taxon>Halomonadaceae</taxon>
        <taxon>Zymobacter group</taxon>
        <taxon>Candidatus Carsonella</taxon>
    </lineage>
</organism>
<evidence type="ECO:0000256" key="4">
    <source>
        <dbReference type="NCBIfam" id="TIGR00008"/>
    </source>
</evidence>
<dbReference type="OrthoDB" id="9803250at2"/>
<dbReference type="NCBIfam" id="TIGR00008">
    <property type="entry name" value="infA"/>
    <property type="match status" value="1"/>
</dbReference>
<dbReference type="HOGENOM" id="CLU_151267_5_1_6"/>
<comment type="similarity">
    <text evidence="1">Belongs to the IF-1 family.</text>
</comment>
<dbReference type="InterPro" id="IPR004368">
    <property type="entry name" value="TIF_IF1"/>
</dbReference>
<dbReference type="GO" id="GO:0003743">
    <property type="term" value="F:translation initiation factor activity"/>
    <property type="evidence" value="ECO:0007669"/>
    <property type="project" value="UniProtKB-UniRule"/>
</dbReference>
<evidence type="ECO:0000313" key="7">
    <source>
        <dbReference type="EMBL" id="AFP84264.1"/>
    </source>
</evidence>
<accession>J3Z1X6</accession>
<dbReference type="Proteomes" id="UP000003935">
    <property type="component" value="Chromosome"/>
</dbReference>
<proteinExistence type="inferred from homology"/>
<dbReference type="Gene3D" id="2.40.50.140">
    <property type="entry name" value="Nucleic acid-binding proteins"/>
    <property type="match status" value="1"/>
</dbReference>
<dbReference type="RefSeq" id="WP_014887563.1">
    <property type="nucleotide sequence ID" value="NC_018418.1"/>
</dbReference>
<dbReference type="AlphaFoldDB" id="J3Z1X6"/>
<dbReference type="PANTHER" id="PTHR33370:SF1">
    <property type="entry name" value="TRANSLATION INITIATION FACTOR IF-1, CHLOROPLASTIC"/>
    <property type="match status" value="1"/>
</dbReference>
<dbReference type="SUPFAM" id="SSF50249">
    <property type="entry name" value="Nucleic acid-binding proteins"/>
    <property type="match status" value="1"/>
</dbReference>
<name>J3Z1X6_CARRU</name>
<dbReference type="KEGG" id="crv:A357_038"/>
<dbReference type="PATRIC" id="fig|1202540.3.peg.38"/>
<reference evidence="7 8" key="1">
    <citation type="journal article" date="2012" name="Mol. Biol. Evol.">
        <title>Genome reduction and co-evolution between the primary and secondary bacterial symbionts of psyllids.</title>
        <authorList>
            <person name="Sloan D.B."/>
            <person name="Moran N.A."/>
        </authorList>
    </citation>
    <scope>NUCLEOTIDE SEQUENCE [LARGE SCALE GENOMIC DNA]</scope>
    <source>
        <strain evidence="7 8">PC</strain>
    </source>
</reference>
<evidence type="ECO:0000313" key="8">
    <source>
        <dbReference type="Proteomes" id="UP000003935"/>
    </source>
</evidence>
<evidence type="ECO:0000256" key="3">
    <source>
        <dbReference type="ARBA" id="ARBA00022917"/>
    </source>
</evidence>
<dbReference type="GO" id="GO:0003723">
    <property type="term" value="F:RNA binding"/>
    <property type="evidence" value="ECO:0007669"/>
    <property type="project" value="InterPro"/>
</dbReference>
<dbReference type="EMBL" id="CP003545">
    <property type="protein sequence ID" value="AFP84264.1"/>
    <property type="molecule type" value="Genomic_DNA"/>
</dbReference>
<evidence type="ECO:0000256" key="1">
    <source>
        <dbReference type="ARBA" id="ARBA00010939"/>
    </source>
</evidence>
<dbReference type="Pfam" id="PF01176">
    <property type="entry name" value="eIF-1a"/>
    <property type="match status" value="1"/>
</dbReference>
<dbReference type="GO" id="GO:0005829">
    <property type="term" value="C:cytosol"/>
    <property type="evidence" value="ECO:0007669"/>
    <property type="project" value="TreeGrafter"/>
</dbReference>
<keyword evidence="3 5" id="KW-0648">Protein biosynthesis</keyword>
<dbReference type="STRING" id="1202540.A357_038"/>
<dbReference type="PANTHER" id="PTHR33370">
    <property type="entry name" value="TRANSLATION INITIATION FACTOR IF-1, CHLOROPLASTIC"/>
    <property type="match status" value="1"/>
</dbReference>
<gene>
    <name evidence="7" type="primary">infA</name>
    <name evidence="7" type="ORF">A357_038</name>
</gene>
<keyword evidence="2 5" id="KW-0396">Initiation factor</keyword>
<dbReference type="InterPro" id="IPR006196">
    <property type="entry name" value="RNA-binding_domain_S1_IF1"/>
</dbReference>
<dbReference type="PROSITE" id="PS50832">
    <property type="entry name" value="S1_IF1_TYPE"/>
    <property type="match status" value="1"/>
</dbReference>
<dbReference type="FunFam" id="2.40.50.140:FF:000002">
    <property type="entry name" value="Translation initiation factor IF-1"/>
    <property type="match status" value="1"/>
</dbReference>
<protein>
    <recommendedName>
        <fullName evidence="4">Translation initiation factor IF-1</fullName>
    </recommendedName>
</protein>
<evidence type="ECO:0000256" key="2">
    <source>
        <dbReference type="ARBA" id="ARBA00022540"/>
    </source>
</evidence>
<dbReference type="InterPro" id="IPR012340">
    <property type="entry name" value="NA-bd_OB-fold"/>
</dbReference>
<evidence type="ECO:0000259" key="6">
    <source>
        <dbReference type="PROSITE" id="PS50832"/>
    </source>
</evidence>
<dbReference type="CDD" id="cd04451">
    <property type="entry name" value="S1_IF1"/>
    <property type="match status" value="1"/>
</dbReference>
<dbReference type="GO" id="GO:0043022">
    <property type="term" value="F:ribosome binding"/>
    <property type="evidence" value="ECO:0007669"/>
    <property type="project" value="TreeGrafter"/>
</dbReference>
<evidence type="ECO:0000256" key="5">
    <source>
        <dbReference type="PROSITE-ProRule" id="PRU00181"/>
    </source>
</evidence>
<sequence length="73" mass="8315">MSDINNVCFEIEGIVINTNQNAMFKVKLKNSNIITATISGKIRKNYVKIMIGDKVKVLVSQYDLSKGRIIHRF</sequence>
<feature type="domain" description="S1-like" evidence="6">
    <location>
        <begin position="10"/>
        <end position="73"/>
    </location>
</feature>